<evidence type="ECO:0000256" key="1">
    <source>
        <dbReference type="SAM" id="Phobius"/>
    </source>
</evidence>
<feature type="transmembrane region" description="Helical" evidence="1">
    <location>
        <begin position="110"/>
        <end position="133"/>
    </location>
</feature>
<organism evidence="2 3">
    <name type="scientific">Epidermidibacterium keratini</name>
    <dbReference type="NCBI Taxonomy" id="1891644"/>
    <lineage>
        <taxon>Bacteria</taxon>
        <taxon>Bacillati</taxon>
        <taxon>Actinomycetota</taxon>
        <taxon>Actinomycetes</taxon>
        <taxon>Sporichthyales</taxon>
        <taxon>Sporichthyaceae</taxon>
        <taxon>Epidermidibacterium</taxon>
    </lineage>
</organism>
<protein>
    <submittedName>
        <fullName evidence="2">Uncharacterized protein</fullName>
    </submittedName>
</protein>
<proteinExistence type="predicted"/>
<dbReference type="KEGG" id="eke:EK0264_17935"/>
<keyword evidence="3" id="KW-1185">Reference proteome</keyword>
<accession>A0A7L4YSB6</accession>
<name>A0A7L4YSB6_9ACTN</name>
<evidence type="ECO:0000313" key="2">
    <source>
        <dbReference type="EMBL" id="QHC01970.1"/>
    </source>
</evidence>
<dbReference type="InParanoid" id="A0A7L4YSB6"/>
<feature type="transmembrane region" description="Helical" evidence="1">
    <location>
        <begin position="40"/>
        <end position="63"/>
    </location>
</feature>
<feature type="transmembrane region" description="Helical" evidence="1">
    <location>
        <begin position="70"/>
        <end position="90"/>
    </location>
</feature>
<dbReference type="Proteomes" id="UP000463857">
    <property type="component" value="Chromosome"/>
</dbReference>
<dbReference type="OrthoDB" id="7907411at2"/>
<dbReference type="RefSeq" id="WP_159547094.1">
    <property type="nucleotide sequence ID" value="NZ_CP047156.1"/>
</dbReference>
<keyword evidence="1" id="KW-1133">Transmembrane helix</keyword>
<sequence length="152" mass="16422">MRSHRRVILSLTALATLLTIGHHVDHLIRGNHVGWPVTDQVTAFTISLLIYPILITAVALFLAGRIGPGTWAFISGGGAVFVTVLHFGPFAVDPPHDIVGQYDGLAGPFWMGWLILLVITLVVTCIVETAFWLRSRKDTASTPAASRVTVEG</sequence>
<reference evidence="2 3" key="1">
    <citation type="journal article" date="2018" name="Int. J. Syst. Evol. Microbiol.">
        <title>Epidermidibacterium keratini gen. nov., sp. nov., a member of the family Sporichthyaceae, isolated from keratin epidermis.</title>
        <authorList>
            <person name="Lee D.G."/>
            <person name="Trujillo M.E."/>
            <person name="Kang S."/>
            <person name="Nam J.J."/>
            <person name="Kim Y.J."/>
        </authorList>
    </citation>
    <scope>NUCLEOTIDE SEQUENCE [LARGE SCALE GENOMIC DNA]</scope>
    <source>
        <strain evidence="2 3">EPI-7</strain>
    </source>
</reference>
<dbReference type="EMBL" id="CP047156">
    <property type="protein sequence ID" value="QHC01970.1"/>
    <property type="molecule type" value="Genomic_DNA"/>
</dbReference>
<evidence type="ECO:0000313" key="3">
    <source>
        <dbReference type="Proteomes" id="UP000463857"/>
    </source>
</evidence>
<gene>
    <name evidence="2" type="ORF">EK0264_17935</name>
</gene>
<keyword evidence="1" id="KW-0812">Transmembrane</keyword>
<keyword evidence="1" id="KW-0472">Membrane</keyword>
<dbReference type="AlphaFoldDB" id="A0A7L4YSB6"/>